<dbReference type="Proteomes" id="UP000051086">
    <property type="component" value="Unassembled WGS sequence"/>
</dbReference>
<dbReference type="PANTHER" id="PTHR38011:SF11">
    <property type="entry name" value="2,5-DIAMINO-6-RIBOSYLAMINO-4(3H)-PYRIMIDINONE 5'-PHOSPHATE REDUCTASE"/>
    <property type="match status" value="1"/>
</dbReference>
<evidence type="ECO:0000259" key="1">
    <source>
        <dbReference type="Pfam" id="PF01872"/>
    </source>
</evidence>
<dbReference type="OrthoDB" id="9782335at2"/>
<dbReference type="GO" id="GO:0009231">
    <property type="term" value="P:riboflavin biosynthetic process"/>
    <property type="evidence" value="ECO:0007669"/>
    <property type="project" value="InterPro"/>
</dbReference>
<name>A0A0N7LY75_9RHOB</name>
<sequence length="180" mass="20010">MTTGHVYIATSLDGFVAREDNNLDWLMKQPQPDVDEDGGYNSFFSGMDGLVMGSGSFRTVASFGDWPYTKPVVVMSQTMTDADIRDDLQHKVRITRKDPTALMEELEAEGWARAYIDGGQVIQSFLRAGLIEDLILTQIPILLGRGKPLFGPLDQDVDLELVRSLTLSSGLLQVHYRVKS</sequence>
<evidence type="ECO:0000313" key="2">
    <source>
        <dbReference type="EMBL" id="CUH67540.1"/>
    </source>
</evidence>
<dbReference type="GO" id="GO:0008703">
    <property type="term" value="F:5-amino-6-(5-phosphoribosylamino)uracil reductase activity"/>
    <property type="evidence" value="ECO:0007669"/>
    <property type="project" value="InterPro"/>
</dbReference>
<keyword evidence="4" id="KW-1185">Reference proteome</keyword>
<dbReference type="SUPFAM" id="SSF53597">
    <property type="entry name" value="Dihydrofolate reductase-like"/>
    <property type="match status" value="1"/>
</dbReference>
<protein>
    <recommendedName>
        <fullName evidence="1">Bacterial bifunctional deaminase-reductase C-terminal domain-containing protein</fullName>
    </recommendedName>
</protein>
<gene>
    <name evidence="2" type="ORF">TL5118_02234</name>
    <name evidence="3" type="ORF">TL5120_03749</name>
</gene>
<dbReference type="Gene3D" id="3.40.430.10">
    <property type="entry name" value="Dihydrofolate Reductase, subunit A"/>
    <property type="match status" value="1"/>
</dbReference>
<dbReference type="Proteomes" id="UP000051887">
    <property type="component" value="Unassembled WGS sequence"/>
</dbReference>
<feature type="domain" description="Bacterial bifunctional deaminase-reductase C-terminal" evidence="1">
    <location>
        <begin position="8"/>
        <end position="171"/>
    </location>
</feature>
<reference evidence="3 5" key="1">
    <citation type="submission" date="2015-09" db="EMBL/GenBank/DDBJ databases">
        <authorList>
            <consortium name="Swine Surveillance"/>
        </authorList>
    </citation>
    <scope>NUCLEOTIDE SEQUENCE [LARGE SCALE GENOMIC DNA]</scope>
    <source>
        <strain evidence="3 5">5120</strain>
    </source>
</reference>
<dbReference type="Pfam" id="PF01872">
    <property type="entry name" value="RibD_C"/>
    <property type="match status" value="1"/>
</dbReference>
<dbReference type="InterPro" id="IPR050765">
    <property type="entry name" value="Riboflavin_Biosynth_HTPR"/>
</dbReference>
<dbReference type="PANTHER" id="PTHR38011">
    <property type="entry name" value="DIHYDROFOLATE REDUCTASE FAMILY PROTEIN (AFU_ORTHOLOGUE AFUA_8G06820)"/>
    <property type="match status" value="1"/>
</dbReference>
<dbReference type="AlphaFoldDB" id="A0A0N7LY75"/>
<evidence type="ECO:0000313" key="4">
    <source>
        <dbReference type="Proteomes" id="UP000051086"/>
    </source>
</evidence>
<organism evidence="3 5">
    <name type="scientific">Thalassovita autumnalis</name>
    <dbReference type="NCBI Taxonomy" id="2072972"/>
    <lineage>
        <taxon>Bacteria</taxon>
        <taxon>Pseudomonadati</taxon>
        <taxon>Pseudomonadota</taxon>
        <taxon>Alphaproteobacteria</taxon>
        <taxon>Rhodobacterales</taxon>
        <taxon>Roseobacteraceae</taxon>
        <taxon>Thalassovita</taxon>
    </lineage>
</organism>
<reference evidence="2 4" key="2">
    <citation type="submission" date="2015-09" db="EMBL/GenBank/DDBJ databases">
        <authorList>
            <person name="Rodrigo-Torres L."/>
            <person name="Arahal D.R."/>
        </authorList>
    </citation>
    <scope>NUCLEOTIDE SEQUENCE [LARGE SCALE GENOMIC DNA]</scope>
    <source>
        <strain evidence="2 4">CECT 5118</strain>
    </source>
</reference>
<dbReference type="InterPro" id="IPR024072">
    <property type="entry name" value="DHFR-like_dom_sf"/>
</dbReference>
<evidence type="ECO:0000313" key="3">
    <source>
        <dbReference type="EMBL" id="CUH73932.1"/>
    </source>
</evidence>
<dbReference type="InterPro" id="IPR002734">
    <property type="entry name" value="RibDG_C"/>
</dbReference>
<dbReference type="EMBL" id="CYSC01000043">
    <property type="protein sequence ID" value="CUH73932.1"/>
    <property type="molecule type" value="Genomic_DNA"/>
</dbReference>
<accession>A0A0N7LY75</accession>
<proteinExistence type="predicted"/>
<dbReference type="RefSeq" id="WP_058245061.1">
    <property type="nucleotide sequence ID" value="NZ_CYSB01000029.1"/>
</dbReference>
<evidence type="ECO:0000313" key="5">
    <source>
        <dbReference type="Proteomes" id="UP000051887"/>
    </source>
</evidence>
<dbReference type="EMBL" id="CYSB01000029">
    <property type="protein sequence ID" value="CUH67540.1"/>
    <property type="molecule type" value="Genomic_DNA"/>
</dbReference>